<proteinExistence type="predicted"/>
<gene>
    <name evidence="1" type="ORF">QAD02_014162</name>
</gene>
<protein>
    <submittedName>
        <fullName evidence="1">Uncharacterized protein</fullName>
    </submittedName>
</protein>
<sequence>MPRTAFRICVLLKTQVSPTPTRYTICEVLEASENPLWTNPTIIVPNSPDYITPKSDGMYVKYLGPPWDVDKLSLIKSFVQDRPHLLPPPNWLESKCVIKSMAYSYAEAQEFSIPIAKKIMASIKRKQANQSKGKRPSATQTAYNKKAKSLPNYPGNVVGINEFVQSSLSPGICSEVIVSSCDTASSTVPHTENHMAANATRSEQATTPLSEVAMNEQQLNKRNEDTRKTLFAVPSLMEPLRKLGNSGVSHSGDVDQNQENLNDDMDFDPDDLSWLNQSTNEHMQNNSEQGKDCSREGLPQTNGIIDAREDDISFTVYADPLNPGTSITDGITNNIQWPEDPLNNTDSLFPFQVKLLSLSEPANHDNSEIPLTEGSNHNISITSSASSLASPSGPPALVVHNDYDCIVTKKDLHEFGNQLMEKMKKGIKSAVSSCFERKCGKQLDIMGTDVKTIMNLSLNHFPKLDLSNVIPIEDLQREYLFTLPMRNAADFAHLESLLVNNVRDFNSKLKRYIMATTSNKVDALESMRLVFKKFFYKGVLALYITQKPINIKITKPLFTETEFFPAVRDAFLQVYNVGNVLKLNETSIKKLISSVFNLSRSWTTPAESSAEGAVPSTSSG</sequence>
<accession>A0ACC2P9B7</accession>
<name>A0ACC2P9B7_9HYME</name>
<reference evidence="1" key="1">
    <citation type="submission" date="2023-04" db="EMBL/GenBank/DDBJ databases">
        <title>A chromosome-level genome assembly of the parasitoid wasp Eretmocerus hayati.</title>
        <authorList>
            <person name="Zhong Y."/>
            <person name="Liu S."/>
            <person name="Liu Y."/>
        </authorList>
    </citation>
    <scope>NUCLEOTIDE SEQUENCE</scope>
    <source>
        <strain evidence="1">ZJU_SS_LIU_2023</strain>
    </source>
</reference>
<keyword evidence="2" id="KW-1185">Reference proteome</keyword>
<dbReference type="Proteomes" id="UP001239111">
    <property type="component" value="Chromosome 2"/>
</dbReference>
<dbReference type="EMBL" id="CM056742">
    <property type="protein sequence ID" value="KAJ8678375.1"/>
    <property type="molecule type" value="Genomic_DNA"/>
</dbReference>
<evidence type="ECO:0000313" key="1">
    <source>
        <dbReference type="EMBL" id="KAJ8678375.1"/>
    </source>
</evidence>
<organism evidence="1 2">
    <name type="scientific">Eretmocerus hayati</name>
    <dbReference type="NCBI Taxonomy" id="131215"/>
    <lineage>
        <taxon>Eukaryota</taxon>
        <taxon>Metazoa</taxon>
        <taxon>Ecdysozoa</taxon>
        <taxon>Arthropoda</taxon>
        <taxon>Hexapoda</taxon>
        <taxon>Insecta</taxon>
        <taxon>Pterygota</taxon>
        <taxon>Neoptera</taxon>
        <taxon>Endopterygota</taxon>
        <taxon>Hymenoptera</taxon>
        <taxon>Apocrita</taxon>
        <taxon>Proctotrupomorpha</taxon>
        <taxon>Chalcidoidea</taxon>
        <taxon>Aphelinidae</taxon>
        <taxon>Aphelininae</taxon>
        <taxon>Eretmocerus</taxon>
    </lineage>
</organism>
<evidence type="ECO:0000313" key="2">
    <source>
        <dbReference type="Proteomes" id="UP001239111"/>
    </source>
</evidence>
<comment type="caution">
    <text evidence="1">The sequence shown here is derived from an EMBL/GenBank/DDBJ whole genome shotgun (WGS) entry which is preliminary data.</text>
</comment>